<evidence type="ECO:0000313" key="3">
    <source>
        <dbReference type="EMBL" id="EGT35658.1"/>
    </source>
</evidence>
<keyword evidence="4" id="KW-1185">Reference proteome</keyword>
<dbReference type="eggNOG" id="KOG1082">
    <property type="taxonomic scope" value="Eukaryota"/>
</dbReference>
<sequence>MLCAIQNGTIAVDALQELQRKRFLHSTTSSKPNHRRHHVLLGPKDMLPKLHEWTPNLKRKLVELKERKFHIDCKWQGNISRTLSHSCVPNLECLGVFRGSVTSADMRMVLYSLKNISPGEQLTVDYGDEYLTIIDMKCHCQTVACRMGKRNQEGEAFLEREAELHVKYPQPSRTPSREGSVVDDASTSGRSSTSGRVQENNTEESGEEGDDEEMEAQLQRAPRKRPRSQRSSHSRESSTLKKIETNRIRNKKKIRRKTIDELINNE</sequence>
<dbReference type="InParanoid" id="G0MLN3"/>
<dbReference type="OrthoDB" id="5846691at2759"/>
<evidence type="ECO:0000256" key="1">
    <source>
        <dbReference type="SAM" id="MobiDB-lite"/>
    </source>
</evidence>
<dbReference type="STRING" id="135651.G0MLN3"/>
<proteinExistence type="predicted"/>
<feature type="region of interest" description="Disordered" evidence="1">
    <location>
        <begin position="166"/>
        <end position="252"/>
    </location>
</feature>
<dbReference type="EMBL" id="GL379800">
    <property type="protein sequence ID" value="EGT35658.1"/>
    <property type="molecule type" value="Genomic_DNA"/>
</dbReference>
<dbReference type="InterPro" id="IPR053105">
    <property type="entry name" value="Class_V-like_SAM-MTase"/>
</dbReference>
<gene>
    <name evidence="3" type="ORF">CAEBREN_09151</name>
</gene>
<accession>G0MLN3</accession>
<protein>
    <recommendedName>
        <fullName evidence="2">SET domain-containing protein</fullName>
    </recommendedName>
</protein>
<name>G0MLN3_CAEBE</name>
<dbReference type="InterPro" id="IPR046341">
    <property type="entry name" value="SET_dom_sf"/>
</dbReference>
<dbReference type="AlphaFoldDB" id="G0MLN3"/>
<feature type="compositionally biased region" description="Basic and acidic residues" evidence="1">
    <location>
        <begin position="233"/>
        <end position="247"/>
    </location>
</feature>
<dbReference type="Gene3D" id="2.170.270.10">
    <property type="entry name" value="SET domain"/>
    <property type="match status" value="1"/>
</dbReference>
<dbReference type="Proteomes" id="UP000008068">
    <property type="component" value="Unassembled WGS sequence"/>
</dbReference>
<evidence type="ECO:0000313" key="4">
    <source>
        <dbReference type="Proteomes" id="UP000008068"/>
    </source>
</evidence>
<reference evidence="4" key="1">
    <citation type="submission" date="2011-07" db="EMBL/GenBank/DDBJ databases">
        <authorList>
            <consortium name="Caenorhabditis brenneri Sequencing and Analysis Consortium"/>
            <person name="Wilson R.K."/>
        </authorList>
    </citation>
    <scope>NUCLEOTIDE SEQUENCE [LARGE SCALE GENOMIC DNA]</scope>
    <source>
        <strain evidence="4">PB2801</strain>
    </source>
</reference>
<dbReference type="SUPFAM" id="SSF82199">
    <property type="entry name" value="SET domain"/>
    <property type="match status" value="1"/>
</dbReference>
<dbReference type="Pfam" id="PF00856">
    <property type="entry name" value="SET"/>
    <property type="match status" value="1"/>
</dbReference>
<feature type="compositionally biased region" description="Low complexity" evidence="1">
    <location>
        <begin position="186"/>
        <end position="200"/>
    </location>
</feature>
<dbReference type="PANTHER" id="PTHR47250:SF3">
    <property type="entry name" value="HISTONE-LYSINE N-METHYLTRANSFERASE SET-6"/>
    <property type="match status" value="1"/>
</dbReference>
<dbReference type="HOGENOM" id="CLU_1046718_0_0_1"/>
<evidence type="ECO:0000259" key="2">
    <source>
        <dbReference type="PROSITE" id="PS50280"/>
    </source>
</evidence>
<feature type="compositionally biased region" description="Acidic residues" evidence="1">
    <location>
        <begin position="201"/>
        <end position="215"/>
    </location>
</feature>
<dbReference type="InterPro" id="IPR001214">
    <property type="entry name" value="SET_dom"/>
</dbReference>
<organism evidence="4">
    <name type="scientific">Caenorhabditis brenneri</name>
    <name type="common">Nematode worm</name>
    <dbReference type="NCBI Taxonomy" id="135651"/>
    <lineage>
        <taxon>Eukaryota</taxon>
        <taxon>Metazoa</taxon>
        <taxon>Ecdysozoa</taxon>
        <taxon>Nematoda</taxon>
        <taxon>Chromadorea</taxon>
        <taxon>Rhabditida</taxon>
        <taxon>Rhabditina</taxon>
        <taxon>Rhabditomorpha</taxon>
        <taxon>Rhabditoidea</taxon>
        <taxon>Rhabditidae</taxon>
        <taxon>Peloderinae</taxon>
        <taxon>Caenorhabditis</taxon>
    </lineage>
</organism>
<feature type="compositionally biased region" description="Basic residues" evidence="1">
    <location>
        <begin position="221"/>
        <end position="232"/>
    </location>
</feature>
<feature type="domain" description="SET" evidence="2">
    <location>
        <begin position="16"/>
        <end position="127"/>
    </location>
</feature>
<dbReference type="PANTHER" id="PTHR47250">
    <property type="entry name" value="HISTONE-LYSINE N-METHYLTRANSFERASE SET-6"/>
    <property type="match status" value="1"/>
</dbReference>
<dbReference type="PROSITE" id="PS50280">
    <property type="entry name" value="SET"/>
    <property type="match status" value="1"/>
</dbReference>
<dbReference type="SMART" id="SM00317">
    <property type="entry name" value="SET"/>
    <property type="match status" value="1"/>
</dbReference>